<dbReference type="AlphaFoldDB" id="A0A1A3HD52"/>
<feature type="compositionally biased region" description="Acidic residues" evidence="1">
    <location>
        <begin position="8"/>
        <end position="26"/>
    </location>
</feature>
<reference evidence="3" key="1">
    <citation type="submission" date="2016-06" db="EMBL/GenBank/DDBJ databases">
        <authorList>
            <person name="Sutton G."/>
            <person name="Brinkac L."/>
            <person name="Sanka R."/>
            <person name="Adams M."/>
            <person name="Lau E."/>
            <person name="Garcia-Basteiro A."/>
            <person name="Lopez-Varela E."/>
            <person name="Palencia S."/>
        </authorList>
    </citation>
    <scope>NUCLEOTIDE SEQUENCE [LARGE SCALE GENOMIC DNA]</scope>
    <source>
        <strain evidence="3">1127319.6</strain>
    </source>
</reference>
<dbReference type="Proteomes" id="UP000093898">
    <property type="component" value="Unassembled WGS sequence"/>
</dbReference>
<dbReference type="RefSeq" id="WP_064978847.1">
    <property type="nucleotide sequence ID" value="NZ_LZLC01000027.1"/>
</dbReference>
<proteinExistence type="predicted"/>
<dbReference type="OrthoDB" id="4641051at2"/>
<name>A0A1A3HD52_MYCMU</name>
<evidence type="ECO:0000313" key="3">
    <source>
        <dbReference type="Proteomes" id="UP000093898"/>
    </source>
</evidence>
<organism evidence="2 3">
    <name type="scientific">Mycolicibacterium mucogenicum</name>
    <name type="common">Mycobacterium mucogenicum</name>
    <dbReference type="NCBI Taxonomy" id="56689"/>
    <lineage>
        <taxon>Bacteria</taxon>
        <taxon>Bacillati</taxon>
        <taxon>Actinomycetota</taxon>
        <taxon>Actinomycetes</taxon>
        <taxon>Mycobacteriales</taxon>
        <taxon>Mycobacteriaceae</taxon>
        <taxon>Mycolicibacterium</taxon>
    </lineage>
</organism>
<feature type="region of interest" description="Disordered" evidence="1">
    <location>
        <begin position="1"/>
        <end position="30"/>
    </location>
</feature>
<evidence type="ECO:0000256" key="1">
    <source>
        <dbReference type="SAM" id="MobiDB-lite"/>
    </source>
</evidence>
<dbReference type="EMBL" id="LZLC01000027">
    <property type="protein sequence ID" value="OBJ45975.1"/>
    <property type="molecule type" value="Genomic_DNA"/>
</dbReference>
<comment type="caution">
    <text evidence="2">The sequence shown here is derived from an EMBL/GenBank/DDBJ whole genome shotgun (WGS) entry which is preliminary data.</text>
</comment>
<protein>
    <recommendedName>
        <fullName evidence="4">Secretion protein EspD</fullName>
    </recommendedName>
</protein>
<evidence type="ECO:0008006" key="4">
    <source>
        <dbReference type="Google" id="ProtNLM"/>
    </source>
</evidence>
<dbReference type="STRING" id="56689.GCA_001291445_02956"/>
<sequence length="173" mass="18534">MAAHHDDGFDDEPSGDDPDDGSDDDLGGALDYLYADDDDVVTPDAVGAGDDLPAIDDEPVPFGYTVTNPPQTVTVTALMDGRIHRIRLAPGVTNMTEVELADEILVIAGLARQDGRSAQYDVMYSGLRELGHDRAEAKDFLSRSLDLPSPEDAAATRAHIFATRYSGEVDANE</sequence>
<accession>A0A1A3HD52</accession>
<evidence type="ECO:0000313" key="2">
    <source>
        <dbReference type="EMBL" id="OBJ45975.1"/>
    </source>
</evidence>
<gene>
    <name evidence="2" type="ORF">A5630_12205</name>
</gene>